<dbReference type="AlphaFoldDB" id="A0A4P6ULE0"/>
<comment type="function">
    <text evidence="2 7">Hydrolysis of 6-phosphogluconolactone to 6-phosphogluconate.</text>
</comment>
<dbReference type="PANTHER" id="PTHR11054:SF0">
    <property type="entry name" value="6-PHOSPHOGLUCONOLACTONASE"/>
    <property type="match status" value="1"/>
</dbReference>
<dbReference type="InterPro" id="IPR039104">
    <property type="entry name" value="6PGL"/>
</dbReference>
<evidence type="ECO:0000256" key="7">
    <source>
        <dbReference type="RuleBase" id="RU365095"/>
    </source>
</evidence>
<name>A0A4P6ULE0_9BURK</name>
<comment type="pathway">
    <text evidence="3 7">Carbohydrate degradation; pentose phosphate pathway; D-ribulose 5-phosphate from D-glucose 6-phosphate (oxidative stage): step 2/3.</text>
</comment>
<evidence type="ECO:0000256" key="5">
    <source>
        <dbReference type="ARBA" id="ARBA00013198"/>
    </source>
</evidence>
<dbReference type="Proteomes" id="UP000292939">
    <property type="component" value="Chromosome"/>
</dbReference>
<dbReference type="SUPFAM" id="SSF100950">
    <property type="entry name" value="NagB/RpiA/CoA transferase-like"/>
    <property type="match status" value="1"/>
</dbReference>
<comment type="similarity">
    <text evidence="4 7">Belongs to the glucosamine/galactosamine-6-phosphate isomerase family. 6-phosphogluconolactonase subfamily.</text>
</comment>
<evidence type="ECO:0000256" key="2">
    <source>
        <dbReference type="ARBA" id="ARBA00002681"/>
    </source>
</evidence>
<proteinExistence type="inferred from homology"/>
<evidence type="ECO:0000259" key="8">
    <source>
        <dbReference type="Pfam" id="PF01182"/>
    </source>
</evidence>
<dbReference type="InterPro" id="IPR037171">
    <property type="entry name" value="NagB/RpiA_transferase-like"/>
</dbReference>
<dbReference type="Gene3D" id="3.40.50.1360">
    <property type="match status" value="1"/>
</dbReference>
<dbReference type="CDD" id="cd01400">
    <property type="entry name" value="6PGL"/>
    <property type="match status" value="1"/>
</dbReference>
<dbReference type="GO" id="GO:0005975">
    <property type="term" value="P:carbohydrate metabolic process"/>
    <property type="evidence" value="ECO:0007669"/>
    <property type="project" value="UniProtKB-UniRule"/>
</dbReference>
<sequence>MPMPVEHLHANAEALARDIAARLRSALAARGQALLRVSGGRSPVALFEQLRAQPLDWAQVAVQLVDERHLPDGHAERNETLLRAHLLQGPAAAARLLPLDKAHAAQAALTADVTVLGMGEDGHTASLFPDAPGVADALRPEAAPDVVALTPAQAPHPRLSLNLAALLKSRHTVLSIAGPTKWTVYQHARAQSQAMPGTDLPISLVLRHATEPVAVWHAD</sequence>
<dbReference type="PANTHER" id="PTHR11054">
    <property type="entry name" value="6-PHOSPHOGLUCONOLACTONASE"/>
    <property type="match status" value="1"/>
</dbReference>
<dbReference type="GO" id="GO:0006098">
    <property type="term" value="P:pentose-phosphate shunt"/>
    <property type="evidence" value="ECO:0007669"/>
    <property type="project" value="UniProtKB-UniPathway"/>
</dbReference>
<evidence type="ECO:0000256" key="4">
    <source>
        <dbReference type="ARBA" id="ARBA00010662"/>
    </source>
</evidence>
<dbReference type="GO" id="GO:0017057">
    <property type="term" value="F:6-phosphogluconolactonase activity"/>
    <property type="evidence" value="ECO:0007669"/>
    <property type="project" value="UniProtKB-UniRule"/>
</dbReference>
<reference evidence="9 10" key="1">
    <citation type="submission" date="2018-07" db="EMBL/GenBank/DDBJ databases">
        <title>Exploring interactions and the metabolic potential of the ultra-small soil bacteria Hylemonella gracilis.</title>
        <authorList>
            <person name="Tyc O."/>
            <person name="Kulkarni P."/>
            <person name="Gawehns F."/>
            <person name="Hundscheid M."/>
            <person name="Zweers H."/>
            <person name="Garbeva P."/>
        </authorList>
    </citation>
    <scope>NUCLEOTIDE SEQUENCE [LARGE SCALE GENOMIC DNA]</scope>
    <source>
        <strain evidence="9 10">NS1</strain>
    </source>
</reference>
<dbReference type="InterPro" id="IPR006148">
    <property type="entry name" value="Glc/Gal-6P_isomerase"/>
</dbReference>
<accession>A0A4P6ULE0</accession>
<dbReference type="RefSeq" id="WP_131281950.1">
    <property type="nucleotide sequence ID" value="NZ_CP031395.1"/>
</dbReference>
<comment type="catalytic activity">
    <reaction evidence="1 7">
        <text>6-phospho-D-glucono-1,5-lactone + H2O = 6-phospho-D-gluconate + H(+)</text>
        <dbReference type="Rhea" id="RHEA:12556"/>
        <dbReference type="ChEBI" id="CHEBI:15377"/>
        <dbReference type="ChEBI" id="CHEBI:15378"/>
        <dbReference type="ChEBI" id="CHEBI:57955"/>
        <dbReference type="ChEBI" id="CHEBI:58759"/>
        <dbReference type="EC" id="3.1.1.31"/>
    </reaction>
</comment>
<dbReference type="EC" id="3.1.1.31" evidence="5 7"/>
<keyword evidence="7 9" id="KW-0378">Hydrolase</keyword>
<evidence type="ECO:0000256" key="1">
    <source>
        <dbReference type="ARBA" id="ARBA00000832"/>
    </source>
</evidence>
<dbReference type="KEGG" id="hgr:DW355_17195"/>
<dbReference type="UniPathway" id="UPA00115">
    <property type="reaction ID" value="UER00409"/>
</dbReference>
<dbReference type="OrthoDB" id="9810967at2"/>
<evidence type="ECO:0000313" key="10">
    <source>
        <dbReference type="Proteomes" id="UP000292939"/>
    </source>
</evidence>
<dbReference type="Pfam" id="PF01182">
    <property type="entry name" value="Glucosamine_iso"/>
    <property type="match status" value="1"/>
</dbReference>
<dbReference type="NCBIfam" id="TIGR01198">
    <property type="entry name" value="pgl"/>
    <property type="match status" value="1"/>
</dbReference>
<dbReference type="InterPro" id="IPR005900">
    <property type="entry name" value="6-phosphogluconolactonase_DevB"/>
</dbReference>
<feature type="domain" description="Glucosamine/galactosamine-6-phosphate isomerase" evidence="8">
    <location>
        <begin position="10"/>
        <end position="208"/>
    </location>
</feature>
<evidence type="ECO:0000313" key="9">
    <source>
        <dbReference type="EMBL" id="QBK06218.1"/>
    </source>
</evidence>
<evidence type="ECO:0000256" key="6">
    <source>
        <dbReference type="ARBA" id="ARBA00020337"/>
    </source>
</evidence>
<gene>
    <name evidence="7 9" type="primary">pgl</name>
    <name evidence="9" type="ORF">DW355_17195</name>
</gene>
<organism evidence="9 10">
    <name type="scientific">Hylemonella gracilis</name>
    <dbReference type="NCBI Taxonomy" id="80880"/>
    <lineage>
        <taxon>Bacteria</taxon>
        <taxon>Pseudomonadati</taxon>
        <taxon>Pseudomonadota</taxon>
        <taxon>Betaproteobacteria</taxon>
        <taxon>Burkholderiales</taxon>
        <taxon>Comamonadaceae</taxon>
        <taxon>Hylemonella</taxon>
    </lineage>
</organism>
<protein>
    <recommendedName>
        <fullName evidence="6 7">6-phosphogluconolactonase</fullName>
        <shortName evidence="7">6PGL</shortName>
        <ecNumber evidence="5 7">3.1.1.31</ecNumber>
    </recommendedName>
</protein>
<dbReference type="EMBL" id="CP031395">
    <property type="protein sequence ID" value="QBK06218.1"/>
    <property type="molecule type" value="Genomic_DNA"/>
</dbReference>
<evidence type="ECO:0000256" key="3">
    <source>
        <dbReference type="ARBA" id="ARBA00004961"/>
    </source>
</evidence>